<evidence type="ECO:0000256" key="2">
    <source>
        <dbReference type="ARBA" id="ARBA00022771"/>
    </source>
</evidence>
<dbReference type="GO" id="GO:0008270">
    <property type="term" value="F:zinc ion binding"/>
    <property type="evidence" value="ECO:0007669"/>
    <property type="project" value="UniProtKB-KW"/>
</dbReference>
<evidence type="ECO:0000259" key="6">
    <source>
        <dbReference type="PROSITE" id="PS50089"/>
    </source>
</evidence>
<dbReference type="CDD" id="cd19769">
    <property type="entry name" value="Bbox2_TRIM16-like"/>
    <property type="match status" value="1"/>
</dbReference>
<keyword evidence="8" id="KW-0436">Ligase</keyword>
<protein>
    <submittedName>
        <fullName evidence="8">E3 ubiquitin/ISG15 ligase TRIM25</fullName>
    </submittedName>
</protein>
<feature type="domain" description="B box-type" evidence="7">
    <location>
        <begin position="157"/>
        <end position="197"/>
    </location>
</feature>
<dbReference type="InterPro" id="IPR017907">
    <property type="entry name" value="Znf_RING_CS"/>
</dbReference>
<dbReference type="OrthoDB" id="265776at2759"/>
<dbReference type="SMART" id="SM00184">
    <property type="entry name" value="RING"/>
    <property type="match status" value="1"/>
</dbReference>
<name>A0A4Z2GIT5_9TELE</name>
<dbReference type="InterPro" id="IPR000315">
    <property type="entry name" value="Znf_B-box"/>
</dbReference>
<accession>A0A4Z2GIT5</accession>
<feature type="region of interest" description="Disordered" evidence="5">
    <location>
        <begin position="196"/>
        <end position="220"/>
    </location>
</feature>
<dbReference type="Gene3D" id="3.30.160.60">
    <property type="entry name" value="Classic Zinc Finger"/>
    <property type="match status" value="1"/>
</dbReference>
<dbReference type="SUPFAM" id="SSF57845">
    <property type="entry name" value="B-box zinc-binding domain"/>
    <property type="match status" value="1"/>
</dbReference>
<dbReference type="AlphaFoldDB" id="A0A4Z2GIT5"/>
<keyword evidence="2 4" id="KW-0863">Zinc-finger</keyword>
<dbReference type="SMART" id="SM00336">
    <property type="entry name" value="BBOX"/>
    <property type="match status" value="1"/>
</dbReference>
<dbReference type="PANTHER" id="PTHR25465:SF32">
    <property type="entry name" value="BLOODTHIRSTY-RELATED GENE FAMILY, MEMBER 16 ISOFORM X1-RELATED"/>
    <property type="match status" value="1"/>
</dbReference>
<dbReference type="InterPro" id="IPR051051">
    <property type="entry name" value="E3_ubiq-ligase_TRIM/RNF"/>
</dbReference>
<dbReference type="InterPro" id="IPR027370">
    <property type="entry name" value="Znf-RING_euk"/>
</dbReference>
<evidence type="ECO:0000256" key="3">
    <source>
        <dbReference type="ARBA" id="ARBA00022833"/>
    </source>
</evidence>
<dbReference type="PROSITE" id="PS50119">
    <property type="entry name" value="ZF_BBOX"/>
    <property type="match status" value="1"/>
</dbReference>
<evidence type="ECO:0000313" key="9">
    <source>
        <dbReference type="Proteomes" id="UP000314294"/>
    </source>
</evidence>
<reference evidence="8 9" key="1">
    <citation type="submission" date="2019-03" db="EMBL/GenBank/DDBJ databases">
        <title>First draft genome of Liparis tanakae, snailfish: a comprehensive survey of snailfish specific genes.</title>
        <authorList>
            <person name="Kim W."/>
            <person name="Song I."/>
            <person name="Jeong J.-H."/>
            <person name="Kim D."/>
            <person name="Kim S."/>
            <person name="Ryu S."/>
            <person name="Song J.Y."/>
            <person name="Lee S.K."/>
        </authorList>
    </citation>
    <scope>NUCLEOTIDE SEQUENCE [LARGE SCALE GENOMIC DNA]</scope>
    <source>
        <tissue evidence="8">Muscle</tissue>
    </source>
</reference>
<evidence type="ECO:0000256" key="4">
    <source>
        <dbReference type="PROSITE-ProRule" id="PRU00024"/>
    </source>
</evidence>
<feature type="domain" description="RING-type" evidence="6">
    <location>
        <begin position="22"/>
        <end position="65"/>
    </location>
</feature>
<dbReference type="Pfam" id="PF13445">
    <property type="entry name" value="zf-RING_UBOX"/>
    <property type="match status" value="1"/>
</dbReference>
<dbReference type="Proteomes" id="UP000314294">
    <property type="component" value="Unassembled WGS sequence"/>
</dbReference>
<feature type="compositionally biased region" description="Basic and acidic residues" evidence="5">
    <location>
        <begin position="196"/>
        <end position="210"/>
    </location>
</feature>
<keyword evidence="1" id="KW-0479">Metal-binding</keyword>
<evidence type="ECO:0000256" key="5">
    <source>
        <dbReference type="SAM" id="MobiDB-lite"/>
    </source>
</evidence>
<dbReference type="PROSITE" id="PS50089">
    <property type="entry name" value="ZF_RING_2"/>
    <property type="match status" value="1"/>
</dbReference>
<dbReference type="Gene3D" id="3.30.40.10">
    <property type="entry name" value="Zinc/RING finger domain, C3HC4 (zinc finger)"/>
    <property type="match status" value="1"/>
</dbReference>
<dbReference type="InterPro" id="IPR013083">
    <property type="entry name" value="Znf_RING/FYVE/PHD"/>
</dbReference>
<dbReference type="PROSITE" id="PS00518">
    <property type="entry name" value="ZF_RING_1"/>
    <property type="match status" value="1"/>
</dbReference>
<keyword evidence="3" id="KW-0862">Zinc</keyword>
<feature type="compositionally biased region" description="Gly residues" evidence="5">
    <location>
        <begin position="211"/>
        <end position="220"/>
    </location>
</feature>
<evidence type="ECO:0000259" key="7">
    <source>
        <dbReference type="PROSITE" id="PS50119"/>
    </source>
</evidence>
<sequence length="220" mass="23829">MDSKWAMASPGCFALPEEQFQCTVCRQVFTDPVTTPCGHNFCRACLETAWAGAGAAEACRCPACDKPFTHRPEMSVNAAFKELADAFRRMASAPPARSAEPGEAACDVCAAAAASPRVGALKSCLVCLTSYCEAHLEPHRRVATLMAHRLIAPAADLQARLCREHDRLLEMFCRDEREPVCRFCTETRHRGHRAVAVEDESRERKVEKAGGDGGGGDSAS</sequence>
<evidence type="ECO:0000313" key="8">
    <source>
        <dbReference type="EMBL" id="TNN53397.1"/>
    </source>
</evidence>
<keyword evidence="9" id="KW-1185">Reference proteome</keyword>
<dbReference type="GO" id="GO:0016874">
    <property type="term" value="F:ligase activity"/>
    <property type="evidence" value="ECO:0007669"/>
    <property type="project" value="UniProtKB-KW"/>
</dbReference>
<comment type="caution">
    <text evidence="8">The sequence shown here is derived from an EMBL/GenBank/DDBJ whole genome shotgun (WGS) entry which is preliminary data.</text>
</comment>
<dbReference type="InterPro" id="IPR001841">
    <property type="entry name" value="Znf_RING"/>
</dbReference>
<dbReference type="EMBL" id="SRLO01000517">
    <property type="protein sequence ID" value="TNN53397.1"/>
    <property type="molecule type" value="Genomic_DNA"/>
</dbReference>
<dbReference type="Pfam" id="PF00643">
    <property type="entry name" value="zf-B_box"/>
    <property type="match status" value="1"/>
</dbReference>
<dbReference type="Gene3D" id="4.10.830.40">
    <property type="match status" value="1"/>
</dbReference>
<evidence type="ECO:0000256" key="1">
    <source>
        <dbReference type="ARBA" id="ARBA00022723"/>
    </source>
</evidence>
<gene>
    <name evidence="8" type="primary">Trim25_7</name>
    <name evidence="8" type="ORF">EYF80_036384</name>
</gene>
<dbReference type="PANTHER" id="PTHR25465">
    <property type="entry name" value="B-BOX DOMAIN CONTAINING"/>
    <property type="match status" value="1"/>
</dbReference>
<proteinExistence type="predicted"/>
<organism evidence="8 9">
    <name type="scientific">Liparis tanakae</name>
    <name type="common">Tanaka's snailfish</name>
    <dbReference type="NCBI Taxonomy" id="230148"/>
    <lineage>
        <taxon>Eukaryota</taxon>
        <taxon>Metazoa</taxon>
        <taxon>Chordata</taxon>
        <taxon>Craniata</taxon>
        <taxon>Vertebrata</taxon>
        <taxon>Euteleostomi</taxon>
        <taxon>Actinopterygii</taxon>
        <taxon>Neopterygii</taxon>
        <taxon>Teleostei</taxon>
        <taxon>Neoteleostei</taxon>
        <taxon>Acanthomorphata</taxon>
        <taxon>Eupercaria</taxon>
        <taxon>Perciformes</taxon>
        <taxon>Cottioidei</taxon>
        <taxon>Cottales</taxon>
        <taxon>Liparidae</taxon>
        <taxon>Liparis</taxon>
    </lineage>
</organism>
<dbReference type="SUPFAM" id="SSF57850">
    <property type="entry name" value="RING/U-box"/>
    <property type="match status" value="1"/>
</dbReference>